<dbReference type="FunFam" id="3.30.420.40:FF:000171">
    <property type="entry name" value="Heat shock 70 kDa protein 4"/>
    <property type="match status" value="1"/>
</dbReference>
<dbReference type="SUPFAM" id="SSF100934">
    <property type="entry name" value="Heat shock protein 70kD (HSP70), C-terminal subdomain"/>
    <property type="match status" value="2"/>
</dbReference>
<dbReference type="InterPro" id="IPR013126">
    <property type="entry name" value="Hsp_70_fam"/>
</dbReference>
<dbReference type="InterPro" id="IPR043129">
    <property type="entry name" value="ATPase_NBD"/>
</dbReference>
<dbReference type="SUPFAM" id="SSF53067">
    <property type="entry name" value="Actin-like ATPase domain"/>
    <property type="match status" value="2"/>
</dbReference>
<dbReference type="FunFam" id="3.90.640.10:FF:000004">
    <property type="entry name" value="Heat shock 70 kDa protein 4"/>
    <property type="match status" value="1"/>
</dbReference>
<accession>A0A7S3F9U0</accession>
<reference evidence="4" key="1">
    <citation type="submission" date="2021-01" db="EMBL/GenBank/DDBJ databases">
        <authorList>
            <person name="Corre E."/>
            <person name="Pelletier E."/>
            <person name="Niang G."/>
            <person name="Scheremetjew M."/>
            <person name="Finn R."/>
            <person name="Kale V."/>
            <person name="Holt S."/>
            <person name="Cochrane G."/>
            <person name="Meng A."/>
            <person name="Brown T."/>
            <person name="Cohen L."/>
        </authorList>
    </citation>
    <scope>NUCLEOTIDE SEQUENCE</scope>
    <source>
        <strain evidence="4">CCMP281</strain>
    </source>
</reference>
<feature type="compositionally biased region" description="Low complexity" evidence="3">
    <location>
        <begin position="490"/>
        <end position="544"/>
    </location>
</feature>
<dbReference type="GO" id="GO:0005634">
    <property type="term" value="C:nucleus"/>
    <property type="evidence" value="ECO:0007669"/>
    <property type="project" value="TreeGrafter"/>
</dbReference>
<sequence>MGEAAASGITSNLKNTITGPKAIIGKKFHSDDVQKEIPLVAYSMIDVAGEVGVPVMYNDEELVLTPERAMSMLMLAMQKIAQDDQGAPVSDVVLSVPAYFTDAERRAMLDASKIAGLNCLRLMNDTTAAALAYGIYKTDMPADKTTHVAFVDMGAMDTTVSIISFIKGKLTVLSTASDRHLGGRDFDMLLGLRFAAEWKEKHGIDALTNKKAMYRLLVACEKTKKVLSANPQAPINIECFMEDIDVKSMINRDDFLESCEPALARFDKLLAEAFEGCGLSSLEDVSTVEIFGGSVRIPAVQARVSKFFGKDCSKTLNFDECIAKGCALQAAMLSPAFKVRDFQVNDITLYPIALSWTSSGGVAAPETMEVDEETDVAPSKPGASSTVVFTKFNSVPNTKMLTFYRKDTFTLTAAYDASAQIPNGFPTRIGEFTVSNIPPRTPDEEGKVEPARIKVKLRLDIHGVMVLESAVAIEEQEVIEEVPAPAPSKTPAEPGAATDTDTGAAETPAAGTEGDAAAAGAADSTPSEPAPSAAPAADAEAAEPTLEKKKTKKTKRITLDVASKGATITPQALMEAQEAEAQMALQDRLIAETSEAMNALESSVYSFRDALSTSLSNFLSESDKEKLGAMLTSTEDWLYDDGFDAEKSVYQAKLKEVQDAFAPASSRAREAENRPDALAELQKQISRFTAFATDTSEEYAHIKAEDKEKVAAESQKAEEWLAGMSAKLADLAMTDEPPVKVSEVVAKTTALIDTCEPIVKTPKPPPPKPDPAPAAAEGGDAAAAAAGADGAEPAEVAPADAPVPPPQSEDKMDVDVPGVD</sequence>
<organism evidence="4">
    <name type="scientific">Haptolina ericina</name>
    <dbReference type="NCBI Taxonomy" id="156174"/>
    <lineage>
        <taxon>Eukaryota</taxon>
        <taxon>Haptista</taxon>
        <taxon>Haptophyta</taxon>
        <taxon>Prymnesiophyceae</taxon>
        <taxon>Prymnesiales</taxon>
        <taxon>Prymnesiaceae</taxon>
        <taxon>Haptolina</taxon>
    </lineage>
</organism>
<keyword evidence="1" id="KW-0547">Nucleotide-binding</keyword>
<dbReference type="Gene3D" id="2.60.34.10">
    <property type="entry name" value="Substrate Binding Domain Of DNAk, Chain A, domain 1"/>
    <property type="match status" value="1"/>
</dbReference>
<evidence type="ECO:0008006" key="5">
    <source>
        <dbReference type="Google" id="ProtNLM"/>
    </source>
</evidence>
<dbReference type="PANTHER" id="PTHR45639">
    <property type="entry name" value="HSC70CB, ISOFORM G-RELATED"/>
    <property type="match status" value="1"/>
</dbReference>
<feature type="compositionally biased region" description="Pro residues" evidence="3">
    <location>
        <begin position="762"/>
        <end position="772"/>
    </location>
</feature>
<evidence type="ECO:0000256" key="3">
    <source>
        <dbReference type="SAM" id="MobiDB-lite"/>
    </source>
</evidence>
<dbReference type="SUPFAM" id="SSF100920">
    <property type="entry name" value="Heat shock protein 70kD (HSP70), peptide-binding domain"/>
    <property type="match status" value="1"/>
</dbReference>
<dbReference type="Gene3D" id="3.30.30.30">
    <property type="match status" value="1"/>
</dbReference>
<dbReference type="AlphaFoldDB" id="A0A7S3F9U0"/>
<keyword evidence="2" id="KW-0067">ATP-binding</keyword>
<protein>
    <recommendedName>
        <fullName evidence="5">Heat shock protein 70</fullName>
    </recommendedName>
</protein>
<proteinExistence type="predicted"/>
<evidence type="ECO:0000313" key="4">
    <source>
        <dbReference type="EMBL" id="CAE0133341.1"/>
    </source>
</evidence>
<dbReference type="PRINTS" id="PR00301">
    <property type="entry name" value="HEATSHOCK70"/>
</dbReference>
<dbReference type="GO" id="GO:0005524">
    <property type="term" value="F:ATP binding"/>
    <property type="evidence" value="ECO:0007669"/>
    <property type="project" value="UniProtKB-KW"/>
</dbReference>
<evidence type="ECO:0000256" key="2">
    <source>
        <dbReference type="ARBA" id="ARBA00022840"/>
    </source>
</evidence>
<feature type="compositionally biased region" description="Low complexity" evidence="3">
    <location>
        <begin position="773"/>
        <end position="800"/>
    </location>
</feature>
<evidence type="ECO:0000256" key="1">
    <source>
        <dbReference type="ARBA" id="ARBA00022741"/>
    </source>
</evidence>
<dbReference type="Gene3D" id="1.20.1270.10">
    <property type="match status" value="1"/>
</dbReference>
<dbReference type="Gene3D" id="3.90.640.10">
    <property type="entry name" value="Actin, Chain A, domain 4"/>
    <property type="match status" value="1"/>
</dbReference>
<dbReference type="InterPro" id="IPR029048">
    <property type="entry name" value="HSP70_C_sf"/>
</dbReference>
<dbReference type="Pfam" id="PF00012">
    <property type="entry name" value="HSP70"/>
    <property type="match status" value="1"/>
</dbReference>
<dbReference type="FunFam" id="1.20.1270.10:FF:000002">
    <property type="entry name" value="Heat shock 70 kDa protein 4"/>
    <property type="match status" value="1"/>
</dbReference>
<name>A0A7S3F9U0_9EUKA</name>
<dbReference type="InterPro" id="IPR029047">
    <property type="entry name" value="HSP70_peptide-bd_sf"/>
</dbReference>
<dbReference type="Gene3D" id="3.30.420.40">
    <property type="match status" value="2"/>
</dbReference>
<feature type="region of interest" description="Disordered" evidence="3">
    <location>
        <begin position="756"/>
        <end position="820"/>
    </location>
</feature>
<feature type="region of interest" description="Disordered" evidence="3">
    <location>
        <begin position="482"/>
        <end position="554"/>
    </location>
</feature>
<dbReference type="GO" id="GO:0005829">
    <property type="term" value="C:cytosol"/>
    <property type="evidence" value="ECO:0007669"/>
    <property type="project" value="TreeGrafter"/>
</dbReference>
<dbReference type="EMBL" id="HBHX01053775">
    <property type="protein sequence ID" value="CAE0133341.1"/>
    <property type="molecule type" value="Transcribed_RNA"/>
</dbReference>
<gene>
    <name evidence="4" type="ORF">HERI1096_LOCUS29641</name>
</gene>
<dbReference type="GO" id="GO:0140662">
    <property type="term" value="F:ATP-dependent protein folding chaperone"/>
    <property type="evidence" value="ECO:0007669"/>
    <property type="project" value="InterPro"/>
</dbReference>
<dbReference type="PANTHER" id="PTHR45639:SF4">
    <property type="entry name" value="HSC70CB, ISOFORM G"/>
    <property type="match status" value="1"/>
</dbReference>